<dbReference type="Gene3D" id="3.30.40.10">
    <property type="entry name" value="Zinc/RING finger domain, C3HC4 (zinc finger)"/>
    <property type="match status" value="1"/>
</dbReference>
<dbReference type="SUPFAM" id="SSF57850">
    <property type="entry name" value="RING/U-box"/>
    <property type="match status" value="1"/>
</dbReference>
<evidence type="ECO:0000259" key="8">
    <source>
        <dbReference type="PROSITE" id="PS51698"/>
    </source>
</evidence>
<evidence type="ECO:0000313" key="10">
    <source>
        <dbReference type="Proteomes" id="UP000639772"/>
    </source>
</evidence>
<dbReference type="UniPathway" id="UPA00143"/>
<dbReference type="PANTHER" id="PTHR23315:SF266">
    <property type="entry name" value="U-BOX DOMAIN-CONTAINING PROTEIN 17"/>
    <property type="match status" value="1"/>
</dbReference>
<name>A0A835VAX9_VANPL</name>
<dbReference type="InterPro" id="IPR000225">
    <property type="entry name" value="Armadillo"/>
</dbReference>
<reference evidence="9 10" key="1">
    <citation type="journal article" date="2020" name="Nat. Food">
        <title>A phased Vanilla planifolia genome enables genetic improvement of flavour and production.</title>
        <authorList>
            <person name="Hasing T."/>
            <person name="Tang H."/>
            <person name="Brym M."/>
            <person name="Khazi F."/>
            <person name="Huang T."/>
            <person name="Chambers A.H."/>
        </authorList>
    </citation>
    <scope>NUCLEOTIDE SEQUENCE [LARGE SCALE GENOMIC DNA]</scope>
    <source>
        <tissue evidence="9">Leaf</tissue>
    </source>
</reference>
<dbReference type="Pfam" id="PF25598">
    <property type="entry name" value="ARM_PUB"/>
    <property type="match status" value="1"/>
</dbReference>
<dbReference type="Pfam" id="PF25368">
    <property type="entry name" value="PUB10_N"/>
    <property type="match status" value="1"/>
</dbReference>
<dbReference type="InterPro" id="IPR057623">
    <property type="entry name" value="PUB12-19-like_N"/>
</dbReference>
<feature type="domain" description="U-box" evidence="8">
    <location>
        <begin position="278"/>
        <end position="352"/>
    </location>
</feature>
<feature type="repeat" description="ARM" evidence="7">
    <location>
        <begin position="423"/>
        <end position="464"/>
    </location>
</feature>
<dbReference type="InterPro" id="IPR016024">
    <property type="entry name" value="ARM-type_fold"/>
</dbReference>
<comment type="pathway">
    <text evidence="2">Protein modification; protein ubiquitination.</text>
</comment>
<gene>
    <name evidence="9" type="ORF">HPP92_007716</name>
</gene>
<dbReference type="InterPro" id="IPR003613">
    <property type="entry name" value="Ubox_domain"/>
</dbReference>
<dbReference type="Pfam" id="PF04564">
    <property type="entry name" value="U-box"/>
    <property type="match status" value="1"/>
</dbReference>
<dbReference type="InterPro" id="IPR011989">
    <property type="entry name" value="ARM-like"/>
</dbReference>
<evidence type="ECO:0000256" key="5">
    <source>
        <dbReference type="ARBA" id="ARBA00022737"/>
    </source>
</evidence>
<dbReference type="SMART" id="SM00185">
    <property type="entry name" value="ARM"/>
    <property type="match status" value="3"/>
</dbReference>
<dbReference type="PROSITE" id="PS50176">
    <property type="entry name" value="ARM_REPEAT"/>
    <property type="match status" value="1"/>
</dbReference>
<dbReference type="InterPro" id="IPR045210">
    <property type="entry name" value="RING-Ubox_PUB"/>
</dbReference>
<dbReference type="InterPro" id="IPR013083">
    <property type="entry name" value="Znf_RING/FYVE/PHD"/>
</dbReference>
<keyword evidence="4" id="KW-0808">Transferase</keyword>
<dbReference type="Gene3D" id="1.25.10.10">
    <property type="entry name" value="Leucine-rich Repeat Variant"/>
    <property type="match status" value="1"/>
</dbReference>
<proteinExistence type="predicted"/>
<evidence type="ECO:0000256" key="1">
    <source>
        <dbReference type="ARBA" id="ARBA00000900"/>
    </source>
</evidence>
<dbReference type="SMART" id="SM00504">
    <property type="entry name" value="Ubox"/>
    <property type="match status" value="1"/>
</dbReference>
<accession>A0A835VAX9</accession>
<keyword evidence="5" id="KW-0677">Repeat</keyword>
<evidence type="ECO:0000256" key="4">
    <source>
        <dbReference type="ARBA" id="ARBA00022679"/>
    </source>
</evidence>
<dbReference type="InterPro" id="IPR058678">
    <property type="entry name" value="ARM_PUB"/>
</dbReference>
<evidence type="ECO:0000313" key="9">
    <source>
        <dbReference type="EMBL" id="KAG0490853.1"/>
    </source>
</evidence>
<dbReference type="GO" id="GO:0016567">
    <property type="term" value="P:protein ubiquitination"/>
    <property type="evidence" value="ECO:0007669"/>
    <property type="project" value="UniProtKB-UniPathway"/>
</dbReference>
<dbReference type="EMBL" id="JADCNM010000003">
    <property type="protein sequence ID" value="KAG0490853.1"/>
    <property type="molecule type" value="Genomic_DNA"/>
</dbReference>
<dbReference type="CDD" id="cd16664">
    <property type="entry name" value="RING-Ubox_PUB"/>
    <property type="match status" value="1"/>
</dbReference>
<protein>
    <recommendedName>
        <fullName evidence="3">RING-type E3 ubiquitin transferase</fullName>
        <ecNumber evidence="3">2.3.2.27</ecNumber>
    </recommendedName>
</protein>
<evidence type="ECO:0000256" key="6">
    <source>
        <dbReference type="ARBA" id="ARBA00022786"/>
    </source>
</evidence>
<evidence type="ECO:0000256" key="7">
    <source>
        <dbReference type="PROSITE-ProRule" id="PRU00259"/>
    </source>
</evidence>
<dbReference type="GO" id="GO:0061630">
    <property type="term" value="F:ubiquitin protein ligase activity"/>
    <property type="evidence" value="ECO:0007669"/>
    <property type="project" value="UniProtKB-EC"/>
</dbReference>
<organism evidence="9 10">
    <name type="scientific">Vanilla planifolia</name>
    <name type="common">Vanilla</name>
    <dbReference type="NCBI Taxonomy" id="51239"/>
    <lineage>
        <taxon>Eukaryota</taxon>
        <taxon>Viridiplantae</taxon>
        <taxon>Streptophyta</taxon>
        <taxon>Embryophyta</taxon>
        <taxon>Tracheophyta</taxon>
        <taxon>Spermatophyta</taxon>
        <taxon>Magnoliopsida</taxon>
        <taxon>Liliopsida</taxon>
        <taxon>Asparagales</taxon>
        <taxon>Orchidaceae</taxon>
        <taxon>Vanilloideae</taxon>
        <taxon>Vanilleae</taxon>
        <taxon>Vanilla</taxon>
    </lineage>
</organism>
<dbReference type="PROSITE" id="PS51698">
    <property type="entry name" value="U_BOX"/>
    <property type="match status" value="1"/>
</dbReference>
<dbReference type="SUPFAM" id="SSF48371">
    <property type="entry name" value="ARM repeat"/>
    <property type="match status" value="1"/>
</dbReference>
<comment type="catalytic activity">
    <reaction evidence="1">
        <text>S-ubiquitinyl-[E2 ubiquitin-conjugating enzyme]-L-cysteine + [acceptor protein]-L-lysine = [E2 ubiquitin-conjugating enzyme]-L-cysteine + N(6)-ubiquitinyl-[acceptor protein]-L-lysine.</text>
        <dbReference type="EC" id="2.3.2.27"/>
    </reaction>
</comment>
<evidence type="ECO:0000256" key="2">
    <source>
        <dbReference type="ARBA" id="ARBA00004906"/>
    </source>
</evidence>
<dbReference type="AlphaFoldDB" id="A0A835VAX9"/>
<sequence>MSKELIFSSLRRRKSSLSGVFFAPADLSDVALIKAVASVASNLIAKYADPPVFQLRNARSLVRKVKVLLFFLQFLGDCGSSSWLPPSAKSCLKELYILIHRARVFLDFCSQASQLWLLLQNPQISGHFHDLDMEIATLLDVFPLRQIGMAADAREQMELLRLQCQRSKLFVDPRDEALRFRIFSFLDEFEMGRAPEPSELRMAFVHRLGIQDEKACLAEIEYLEEQIHSQDEDADPCLVGAAVALVRYCRFRLFEIKQVGEETKKIPTFKWTGESSVTIPKDFCCPISLDLMRDPVIVSSGQTYDRASITQWMEEGHSTCPNSGQILSHYQLTPNRALRSLIAHWCAEQGIPYDAPDGYETSAETTSAASASKAATEANRKTAEILIGKLSAESESERTAAAREIRLLAKTGMENRACIAELGAIPLLEALLSSNPIAQENSVTAILNLSIHENNKRRIMEQGGCLRSIVGVLTDGFTSEARENAAATLFSLSAVHVYKKRISDEEGAVVALAKLLREGTPRGKKDAVTTLFNLSTHPGARLGWWSPEQYRPWLKL</sequence>
<dbReference type="OrthoDB" id="629492at2759"/>
<dbReference type="Proteomes" id="UP000639772">
    <property type="component" value="Chromosome 3"/>
</dbReference>
<keyword evidence="6" id="KW-0833">Ubl conjugation pathway</keyword>
<dbReference type="EC" id="2.3.2.27" evidence="3"/>
<dbReference type="FunFam" id="3.30.40.10:FF:000455">
    <property type="entry name" value="RING-type E3 ubiquitin transferase"/>
    <property type="match status" value="1"/>
</dbReference>
<comment type="caution">
    <text evidence="9">The sequence shown here is derived from an EMBL/GenBank/DDBJ whole genome shotgun (WGS) entry which is preliminary data.</text>
</comment>
<dbReference type="PANTHER" id="PTHR23315">
    <property type="entry name" value="U BOX DOMAIN-CONTAINING"/>
    <property type="match status" value="1"/>
</dbReference>
<evidence type="ECO:0000256" key="3">
    <source>
        <dbReference type="ARBA" id="ARBA00012483"/>
    </source>
</evidence>